<dbReference type="Gene3D" id="3.30.450.40">
    <property type="match status" value="1"/>
</dbReference>
<evidence type="ECO:0000313" key="17">
    <source>
        <dbReference type="EMBL" id="SCL56515.1"/>
    </source>
</evidence>
<keyword evidence="9" id="KW-1133">Transmembrane helix</keyword>
<dbReference type="Gene3D" id="3.40.50.2300">
    <property type="match status" value="1"/>
</dbReference>
<gene>
    <name evidence="17" type="ORF">GA0070608_1665</name>
</gene>
<dbReference type="Proteomes" id="UP000199343">
    <property type="component" value="Unassembled WGS sequence"/>
</dbReference>
<sequence>MTTKQSATVDPSAPDHEALLGELTEALLRVRRGDLKVRLPRRAGRAGEVADAFNEVVSLQERQYLDLRRISRIVGRDGRLTERLDDEGLDGSWAEGQRAVNSLIDDLGRPTTEIARVIVAVADGDLTQHMALEIDGRPLRGEYLRIGRTVNTMVDQLSSFSNEVTRVAREVGTEGKLGGQADVRGVAGTWKDLTDSVNTMASNLTGQVRSISQVATAVAKGDLSQKITVSARGEVAELADTMNYLTDTLRLFAEQVTRVAREVGTEGKLGGQAEVPNVAGTWKDLTDSVNSMASNLTAQVRNIAQVSTAVARGDLSQKITVAAQGEILELKDTVNTMVGQLSSFADEVTRVAREVGIEGKLGGQAQVRGVSGTWRDLTENVNQLAGNLTSQVRNISQVSTAVAKGDLSQKITVDAQGEILELKSTVNTMVDQLSSFADEVTRVAREVGTEGKLGGQAQVKGVSGTWRDLTDNVNSMASNLTSQVRNIASVTTAVAKGDLSQKITVDARGEILELKSTVNTMVDQLSSFADEVTRVAREVGTEGKLGGQAQVRGVAGTWRDLTDNVNSMASNLTAQVRNIAQVSTAVAKGDLSQKITVDARGEILELKSTVNTMVDQLSSFADEVTRVAREVGTEGKLGGQAQVKGVSGTWRDLTDNVNSMASNLTSQVRNIASVTTAVAKGDLSQKITVDAQGEILELKSTVNTMVDQLSSFADEVTRVAREVGSEGKLGGQAQVKGVSGTWRDLTENVNQLASTLTTQLRAIAQVSTSVTRGDLTQRIAVKAQGEVAELKDNINQMIVTLRETTKKNAEQGWLDSNLARIGGLLQGQRDLGEVCRMIMMEVTPLVDGQLGAFFLADTSEGVMRLRLTASYGYVARGQEVTFGPGEGLVGQTALSRRTIRMGAAPDGKLMLRSGLAETPPADLVVLPVLFEGELLGVIEFASVAAFSELHLSFLERLVLTTGVAVNTIQANRRTEELLAQSQRLAHELQEQSAELQRTNAELEDKAQLLSEQKGNIETKNREIELARLGLEEKAQQLTRASAYKSEFLANMSHELRTPLNSLLLLARLLAENSERNLTPKQIEFARTIHGAGSDLLSLIDDILDLSKIEAGRMDVEPTEVRFDEIRGYVEQAFVPQAEEKGLDFQVRISKDLPAALVTDAQRLQQILRNMLSNAVKFTDNGAVTLRIATAPDNTIFDVPALTNAQQVIAFTVVDTGIGISDDKLSLIFEAFQQADGTTSRRYGGTGLGLSISRDLARLLGGSIVVASAPGQGSTFTLFVPDVLAPDAVVAPLPPSPARAGLPSSLLMPPLELPVAASTPATRRLDGATVLIVDDDVRNVFALTSALELHGLTVLYSDNGADGVRLLAEHPEVDIVLMDAMMPDQDGYETTRQIRRNHRFADLPIVFLTAKAMPGDRESALAAGGSDYITKPVDLDELIELMSSWISGSRTEESS</sequence>
<feature type="domain" description="HAMP" evidence="16">
    <location>
        <begin position="662"/>
        <end position="714"/>
    </location>
</feature>
<evidence type="ECO:0000256" key="1">
    <source>
        <dbReference type="ARBA" id="ARBA00000085"/>
    </source>
</evidence>
<dbReference type="CDD" id="cd00082">
    <property type="entry name" value="HisKA"/>
    <property type="match status" value="1"/>
</dbReference>
<dbReference type="InterPro" id="IPR003018">
    <property type="entry name" value="GAF"/>
</dbReference>
<keyword evidence="8 17" id="KW-0418">Kinase</keyword>
<dbReference type="CDD" id="cd17546">
    <property type="entry name" value="REC_hyHK_CKI1_RcsC-like"/>
    <property type="match status" value="1"/>
</dbReference>
<feature type="domain" description="Response regulatory" evidence="15">
    <location>
        <begin position="1328"/>
        <end position="1445"/>
    </location>
</feature>
<dbReference type="InterPro" id="IPR011006">
    <property type="entry name" value="CheY-like_superfamily"/>
</dbReference>
<organism evidence="17 18">
    <name type="scientific">Micromonospora peucetia</name>
    <dbReference type="NCBI Taxonomy" id="47871"/>
    <lineage>
        <taxon>Bacteria</taxon>
        <taxon>Bacillati</taxon>
        <taxon>Actinomycetota</taxon>
        <taxon>Actinomycetes</taxon>
        <taxon>Micromonosporales</taxon>
        <taxon>Micromonosporaceae</taxon>
        <taxon>Micromonospora</taxon>
    </lineage>
</organism>
<feature type="domain" description="HAMP" evidence="16">
    <location>
        <begin position="570"/>
        <end position="622"/>
    </location>
</feature>
<dbReference type="SUPFAM" id="SSF58104">
    <property type="entry name" value="Methyl-accepting chemotaxis protein (MCP) signaling domain"/>
    <property type="match status" value="2"/>
</dbReference>
<dbReference type="Gene3D" id="1.20.120.1530">
    <property type="match status" value="7"/>
</dbReference>
<dbReference type="Pfam" id="PF00512">
    <property type="entry name" value="HisKA"/>
    <property type="match status" value="1"/>
</dbReference>
<dbReference type="FunFam" id="3.30.565.10:FF:000010">
    <property type="entry name" value="Sensor histidine kinase RcsC"/>
    <property type="match status" value="1"/>
</dbReference>
<dbReference type="InterPro" id="IPR003594">
    <property type="entry name" value="HATPase_dom"/>
</dbReference>
<evidence type="ECO:0000256" key="5">
    <source>
        <dbReference type="ARBA" id="ARBA00022553"/>
    </source>
</evidence>
<feature type="coiled-coil region" evidence="13">
    <location>
        <begin position="971"/>
        <end position="1040"/>
    </location>
</feature>
<dbReference type="PANTHER" id="PTHR45339">
    <property type="entry name" value="HYBRID SIGNAL TRANSDUCTION HISTIDINE KINASE J"/>
    <property type="match status" value="1"/>
</dbReference>
<dbReference type="GO" id="GO:0005886">
    <property type="term" value="C:plasma membrane"/>
    <property type="evidence" value="ECO:0007669"/>
    <property type="project" value="UniProtKB-SubCell"/>
</dbReference>
<dbReference type="FunFam" id="1.20.120.1530:FF:000002">
    <property type="entry name" value="Two-component osmosensing histidine kinase"/>
    <property type="match status" value="5"/>
</dbReference>
<keyword evidence="5 12" id="KW-0597">Phosphoprotein</keyword>
<comment type="subcellular location">
    <subcellularLocation>
        <location evidence="2">Cell membrane</location>
    </subcellularLocation>
</comment>
<feature type="domain" description="HAMP" evidence="16">
    <location>
        <begin position="386"/>
        <end position="438"/>
    </location>
</feature>
<feature type="domain" description="HAMP" evidence="16">
    <location>
        <begin position="105"/>
        <end position="162"/>
    </location>
</feature>
<dbReference type="SMART" id="SM00448">
    <property type="entry name" value="REC"/>
    <property type="match status" value="1"/>
</dbReference>
<evidence type="ECO:0000259" key="16">
    <source>
        <dbReference type="PROSITE" id="PS50885"/>
    </source>
</evidence>
<keyword evidence="7" id="KW-0812">Transmembrane</keyword>
<evidence type="ECO:0000256" key="13">
    <source>
        <dbReference type="SAM" id="Coils"/>
    </source>
</evidence>
<dbReference type="PANTHER" id="PTHR45339:SF1">
    <property type="entry name" value="HYBRID SIGNAL TRANSDUCTION HISTIDINE KINASE J"/>
    <property type="match status" value="1"/>
</dbReference>
<dbReference type="SMART" id="SM00387">
    <property type="entry name" value="HATPase_c"/>
    <property type="match status" value="1"/>
</dbReference>
<comment type="catalytic activity">
    <reaction evidence="1">
        <text>ATP + protein L-histidine = ADP + protein N-phospho-L-histidine.</text>
        <dbReference type="EC" id="2.7.13.3"/>
    </reaction>
</comment>
<name>A0A1C6UR49_9ACTN</name>
<dbReference type="SMART" id="SM00065">
    <property type="entry name" value="GAF"/>
    <property type="match status" value="1"/>
</dbReference>
<dbReference type="CDD" id="cd06225">
    <property type="entry name" value="HAMP"/>
    <property type="match status" value="9"/>
</dbReference>
<dbReference type="STRING" id="47871.GA0070608_1665"/>
<evidence type="ECO:0000256" key="4">
    <source>
        <dbReference type="ARBA" id="ARBA00012438"/>
    </source>
</evidence>
<dbReference type="InterPro" id="IPR036097">
    <property type="entry name" value="HisK_dim/P_sf"/>
</dbReference>
<dbReference type="PROSITE" id="PS50110">
    <property type="entry name" value="RESPONSE_REGULATORY"/>
    <property type="match status" value="1"/>
</dbReference>
<feature type="domain" description="HAMP" evidence="16">
    <location>
        <begin position="478"/>
        <end position="530"/>
    </location>
</feature>
<dbReference type="SUPFAM" id="SSF52172">
    <property type="entry name" value="CheY-like"/>
    <property type="match status" value="1"/>
</dbReference>
<dbReference type="InterPro" id="IPR001789">
    <property type="entry name" value="Sig_transdc_resp-reg_receiver"/>
</dbReference>
<evidence type="ECO:0000256" key="10">
    <source>
        <dbReference type="ARBA" id="ARBA00023012"/>
    </source>
</evidence>
<dbReference type="Pfam" id="PF13185">
    <property type="entry name" value="GAF_2"/>
    <property type="match status" value="1"/>
</dbReference>
<dbReference type="SMART" id="SM00388">
    <property type="entry name" value="HisKA"/>
    <property type="match status" value="1"/>
</dbReference>
<evidence type="ECO:0000256" key="8">
    <source>
        <dbReference type="ARBA" id="ARBA00022777"/>
    </source>
</evidence>
<evidence type="ECO:0000313" key="18">
    <source>
        <dbReference type="Proteomes" id="UP000199343"/>
    </source>
</evidence>
<dbReference type="SMART" id="SM00304">
    <property type="entry name" value="HAMP"/>
    <property type="match status" value="9"/>
</dbReference>
<dbReference type="Pfam" id="PF00672">
    <property type="entry name" value="HAMP"/>
    <property type="match status" value="7"/>
</dbReference>
<evidence type="ECO:0000256" key="11">
    <source>
        <dbReference type="ARBA" id="ARBA00074306"/>
    </source>
</evidence>
<dbReference type="GO" id="GO:0000155">
    <property type="term" value="F:phosphorelay sensor kinase activity"/>
    <property type="evidence" value="ECO:0007669"/>
    <property type="project" value="InterPro"/>
</dbReference>
<evidence type="ECO:0000256" key="9">
    <source>
        <dbReference type="ARBA" id="ARBA00022989"/>
    </source>
</evidence>
<proteinExistence type="inferred from homology"/>
<dbReference type="Pfam" id="PF02518">
    <property type="entry name" value="HATPase_c"/>
    <property type="match status" value="1"/>
</dbReference>
<evidence type="ECO:0000256" key="6">
    <source>
        <dbReference type="ARBA" id="ARBA00022679"/>
    </source>
</evidence>
<dbReference type="InterPro" id="IPR004358">
    <property type="entry name" value="Sig_transdc_His_kin-like_C"/>
</dbReference>
<evidence type="ECO:0000256" key="3">
    <source>
        <dbReference type="ARBA" id="ARBA00006402"/>
    </source>
</evidence>
<reference evidence="17 18" key="1">
    <citation type="submission" date="2016-06" db="EMBL/GenBank/DDBJ databases">
        <authorList>
            <person name="Kjaerup R.B."/>
            <person name="Dalgaard T.S."/>
            <person name="Juul-Madsen H.R."/>
        </authorList>
    </citation>
    <scope>NUCLEOTIDE SEQUENCE [LARGE SCALE GENOMIC DNA]</scope>
    <source>
        <strain evidence="17 18">DSM 43363</strain>
    </source>
</reference>
<dbReference type="SUPFAM" id="SSF55874">
    <property type="entry name" value="ATPase domain of HSP90 chaperone/DNA topoisomerase II/histidine kinase"/>
    <property type="match status" value="1"/>
</dbReference>
<dbReference type="EC" id="2.7.13.3" evidence="4"/>
<feature type="domain" description="HAMP" evidence="16">
    <location>
        <begin position="754"/>
        <end position="806"/>
    </location>
</feature>
<dbReference type="Gene3D" id="3.30.565.10">
    <property type="entry name" value="Histidine kinase-like ATPase, C-terminal domain"/>
    <property type="match status" value="1"/>
</dbReference>
<feature type="domain" description="Histidine kinase" evidence="14">
    <location>
        <begin position="1050"/>
        <end position="1283"/>
    </location>
</feature>
<dbReference type="SUPFAM" id="SSF47384">
    <property type="entry name" value="Homodimeric domain of signal transducing histidine kinase"/>
    <property type="match status" value="1"/>
</dbReference>
<keyword evidence="6" id="KW-0808">Transferase</keyword>
<keyword evidence="10" id="KW-0902">Two-component regulatory system</keyword>
<feature type="domain" description="HAMP" evidence="16">
    <location>
        <begin position="294"/>
        <end position="346"/>
    </location>
</feature>
<evidence type="ECO:0000256" key="2">
    <source>
        <dbReference type="ARBA" id="ARBA00004236"/>
    </source>
</evidence>
<keyword evidence="13" id="KW-0175">Coiled coil</keyword>
<dbReference type="CDD" id="cd16922">
    <property type="entry name" value="HATPase_EvgS-ArcB-TorS-like"/>
    <property type="match status" value="1"/>
</dbReference>
<dbReference type="Pfam" id="PF00072">
    <property type="entry name" value="Response_reg"/>
    <property type="match status" value="1"/>
</dbReference>
<dbReference type="InterPro" id="IPR003661">
    <property type="entry name" value="HisK_dim/P_dom"/>
</dbReference>
<dbReference type="SUPFAM" id="SSF55781">
    <property type="entry name" value="GAF domain-like"/>
    <property type="match status" value="1"/>
</dbReference>
<dbReference type="InterPro" id="IPR003660">
    <property type="entry name" value="HAMP_dom"/>
</dbReference>
<evidence type="ECO:0000259" key="14">
    <source>
        <dbReference type="PROSITE" id="PS50109"/>
    </source>
</evidence>
<dbReference type="InterPro" id="IPR036890">
    <property type="entry name" value="HATPase_C_sf"/>
</dbReference>
<evidence type="ECO:0000259" key="15">
    <source>
        <dbReference type="PROSITE" id="PS50110"/>
    </source>
</evidence>
<feature type="modified residue" description="4-aspartylphosphate" evidence="12">
    <location>
        <position position="1378"/>
    </location>
</feature>
<accession>A0A1C6UR49</accession>
<keyword evidence="9" id="KW-0472">Membrane</keyword>
<feature type="domain" description="HAMP" evidence="16">
    <location>
        <begin position="202"/>
        <end position="254"/>
    </location>
</feature>
<dbReference type="Gene3D" id="1.10.287.130">
    <property type="match status" value="1"/>
</dbReference>
<dbReference type="InterPro" id="IPR005467">
    <property type="entry name" value="His_kinase_dom"/>
</dbReference>
<dbReference type="PROSITE" id="PS50885">
    <property type="entry name" value="HAMP"/>
    <property type="match status" value="8"/>
</dbReference>
<dbReference type="Pfam" id="PF18947">
    <property type="entry name" value="HAMP_2"/>
    <property type="match status" value="1"/>
</dbReference>
<dbReference type="PROSITE" id="PS50109">
    <property type="entry name" value="HIS_KIN"/>
    <property type="match status" value="1"/>
</dbReference>
<dbReference type="EMBL" id="FMIC01000002">
    <property type="protein sequence ID" value="SCL56515.1"/>
    <property type="molecule type" value="Genomic_DNA"/>
</dbReference>
<evidence type="ECO:0000256" key="7">
    <source>
        <dbReference type="ARBA" id="ARBA00022692"/>
    </source>
</evidence>
<dbReference type="InterPro" id="IPR029016">
    <property type="entry name" value="GAF-like_dom_sf"/>
</dbReference>
<comment type="similarity">
    <text evidence="3">In the N-terminal section; belongs to the phytochrome family.</text>
</comment>
<evidence type="ECO:0000256" key="12">
    <source>
        <dbReference type="PROSITE-ProRule" id="PRU00169"/>
    </source>
</evidence>
<dbReference type="PRINTS" id="PR00344">
    <property type="entry name" value="BCTRLSENSOR"/>
</dbReference>
<protein>
    <recommendedName>
        <fullName evidence="11">Circadian input-output histidine kinase CikA</fullName>
        <ecNumber evidence="4">2.7.13.3</ecNumber>
    </recommendedName>
</protein>